<evidence type="ECO:0000259" key="4">
    <source>
        <dbReference type="Pfam" id="PF21984"/>
    </source>
</evidence>
<evidence type="ECO:0000313" key="6">
    <source>
        <dbReference type="Proteomes" id="UP000075806"/>
    </source>
</evidence>
<accession>A0A162EHF5</accession>
<gene>
    <name evidence="5" type="ORF">AZF04_18220</name>
</gene>
<dbReference type="InterPro" id="IPR036388">
    <property type="entry name" value="WH-like_DNA-bd_sf"/>
</dbReference>
<dbReference type="SUPFAM" id="SSF158499">
    <property type="entry name" value="DnaD domain-like"/>
    <property type="match status" value="1"/>
</dbReference>
<dbReference type="InterPro" id="IPR036390">
    <property type="entry name" value="WH_DNA-bd_sf"/>
</dbReference>
<feature type="domain" description="DnaB/C C-terminal" evidence="3">
    <location>
        <begin position="129"/>
        <end position="201"/>
    </location>
</feature>
<evidence type="ECO:0000256" key="1">
    <source>
        <dbReference type="ARBA" id="ARBA00093462"/>
    </source>
</evidence>
<dbReference type="AlphaFoldDB" id="A0A162EHF5"/>
<dbReference type="SUPFAM" id="SSF46785">
    <property type="entry name" value="Winged helix' DNA-binding domain"/>
    <property type="match status" value="1"/>
</dbReference>
<dbReference type="STRING" id="519424.AZF04_18220"/>
<feature type="region of interest" description="Disordered" evidence="2">
    <location>
        <begin position="207"/>
        <end position="232"/>
    </location>
</feature>
<evidence type="ECO:0000256" key="2">
    <source>
        <dbReference type="SAM" id="MobiDB-lite"/>
    </source>
</evidence>
<dbReference type="PANTHER" id="PTHR37293:SF6">
    <property type="entry name" value="DNA REPLICATION PROTEIN DNAD"/>
    <property type="match status" value="1"/>
</dbReference>
<dbReference type="RefSeq" id="WP_061948128.1">
    <property type="nucleotide sequence ID" value="NZ_LTAO01000011.1"/>
</dbReference>
<organism evidence="5 6">
    <name type="scientific">Alkalihalobacillus trypoxylicola</name>
    <dbReference type="NCBI Taxonomy" id="519424"/>
    <lineage>
        <taxon>Bacteria</taxon>
        <taxon>Bacillati</taxon>
        <taxon>Bacillota</taxon>
        <taxon>Bacilli</taxon>
        <taxon>Bacillales</taxon>
        <taxon>Bacillaceae</taxon>
        <taxon>Alkalihalobacillus</taxon>
    </lineage>
</organism>
<dbReference type="InterPro" id="IPR053843">
    <property type="entry name" value="DnaD_N"/>
</dbReference>
<dbReference type="InterPro" id="IPR053162">
    <property type="entry name" value="DnaD"/>
</dbReference>
<dbReference type="InterPro" id="IPR034829">
    <property type="entry name" value="DnaD-like_sf"/>
</dbReference>
<reference evidence="5" key="1">
    <citation type="submission" date="2016-02" db="EMBL/GenBank/DDBJ databases">
        <title>Genome sequence of Bacillus trypoxylicola KCTC 13244(T).</title>
        <authorList>
            <person name="Jeong H."/>
            <person name="Park S.-H."/>
            <person name="Choi S.-K."/>
        </authorList>
    </citation>
    <scope>NUCLEOTIDE SEQUENCE [LARGE SCALE GENOMIC DNA]</scope>
    <source>
        <strain evidence="5">KCTC 13244</strain>
    </source>
</reference>
<dbReference type="Proteomes" id="UP000075806">
    <property type="component" value="Unassembled WGS sequence"/>
</dbReference>
<feature type="compositionally biased region" description="Polar residues" evidence="2">
    <location>
        <begin position="223"/>
        <end position="232"/>
    </location>
</feature>
<dbReference type="Gene3D" id="1.10.10.10">
    <property type="entry name" value="Winged helix-like DNA-binding domain superfamily/Winged helix DNA-binding domain"/>
    <property type="match status" value="1"/>
</dbReference>
<feature type="domain" description="DnaD N-terminal" evidence="4">
    <location>
        <begin position="17"/>
        <end position="115"/>
    </location>
</feature>
<dbReference type="EMBL" id="LTAO01000011">
    <property type="protein sequence ID" value="KYG32894.1"/>
    <property type="molecule type" value="Genomic_DNA"/>
</dbReference>
<comment type="caution">
    <text evidence="5">The sequence shown here is derived from an EMBL/GenBank/DDBJ whole genome shotgun (WGS) entry which is preliminary data.</text>
</comment>
<dbReference type="Gene3D" id="1.10.10.630">
    <property type="entry name" value="DnaD domain-like"/>
    <property type="match status" value="1"/>
</dbReference>
<dbReference type="OrthoDB" id="9770238at2"/>
<dbReference type="Pfam" id="PF07261">
    <property type="entry name" value="DnaB_2"/>
    <property type="match status" value="1"/>
</dbReference>
<dbReference type="Pfam" id="PF21984">
    <property type="entry name" value="DnaD_N"/>
    <property type="match status" value="1"/>
</dbReference>
<evidence type="ECO:0000259" key="3">
    <source>
        <dbReference type="Pfam" id="PF07261"/>
    </source>
</evidence>
<dbReference type="PANTHER" id="PTHR37293">
    <property type="entry name" value="PHAGE REPLICATION PROTEIN-RELATED"/>
    <property type="match status" value="1"/>
</dbReference>
<protein>
    <submittedName>
        <fullName evidence="5">DNA replication protein DnaD</fullName>
    </submittedName>
</protein>
<sequence>MSDKMLLKWMKQGHLSIPKLLLQYYTDLGLTEVELMTLLHIQSFIDEGDYFPTPELLSERMTLSKEECSNTMGLLIKKGFLSLDKHWDNGILYENYSLEPLWLKLMEELNQEDQKQQEKSNAQIEGDLFKTFEQEFSRPLSPIEMETLSMWLDHDKHEPKLILQALKESVISGKLNFRYIDRILFEWKRNGVKTLEQVKIHSEKYRKFQNGQKPDSKRVRSESYPSFNWLES</sequence>
<dbReference type="InterPro" id="IPR006343">
    <property type="entry name" value="DnaB/C_C"/>
</dbReference>
<dbReference type="NCBIfam" id="TIGR01446">
    <property type="entry name" value="DnaD_dom"/>
    <property type="match status" value="1"/>
</dbReference>
<name>A0A162EHF5_9BACI</name>
<evidence type="ECO:0000313" key="5">
    <source>
        <dbReference type="EMBL" id="KYG32894.1"/>
    </source>
</evidence>
<proteinExistence type="inferred from homology"/>
<keyword evidence="6" id="KW-1185">Reference proteome</keyword>
<comment type="similarity">
    <text evidence="1">Belongs to the DnaB/DnaD family.</text>
</comment>